<sequence length="1460" mass="150380">MLVALPATSASADAPAEGDPLTAAQHQAVASGQAVTVDSLTSEISTIQANPDGTFTSTTNLLPVRVRQDGTWVPVDATLAVNADGTLSPKATPNAVQLSGGGPGPLVTLTHADGTSMALTMPFALPAPAVSGDTAVYSAVLPGVDLSVSVTDQGGFSDVLIVHNADAAADPRLEALTLAASTQGLTLRANPSGGMDAVTSDGTLAYLSPRPLMWDSATPQVPVTSLARTTAVQPADTADPGANATMSSADGPGSAAHVADVPMTTDGGGVTLTPDASMLNDPGTQYPVFIDPYTNPIADHAGHYDEVYSSSACNDSPQYDKPQTNGEGVGYQQAGGACGSGIERSYYTIDTGDLHTGFQVYDSRITIATTYAASWDCSHNQPLTMHTTEAITSGTDWNNRPSPHDAAFPPVSTTVPSGANPNSSCSNHTATFVVTDQAQTLADYDGDGYNAAGDIKGAPNTWTFGLYGDESQTSGNDNYLRMSESLTLTTKYDMAPATPASPHTTPASVGASGPCVLTTDDGWIGSTTYSDAGSNIQLHSTVTTQISGEKAAAHYVVWDHAVLDSTGNSVTKSSPDTTYLANGTDASVPIGFTLLDGHEYGWDVYSQDDSALQLKSATSDHCWFKTDFSPPETPAVTTNPSFPPVGSGAADPVIYAAPGRTAAFTVTGADSPSSDTSCTERACLTSGIDHFIWKLDTPPTAASHTTANLVSTATNGTGSATLNVPVVNWGVHTLYVAGVDAAGNISTAPASYTFTVPWNPTTKITPGDITGDGVPDLLATTRTGDLDLVPGDSDPAQSPAPAQTGPLTGTPPAVTGPVTVSTKADSPDGTGWNNYLIAHRGNLHGADTDDLFAYNKNSTSQQLYVVKNDLDPISDTVFPLVPYSTFGGFIGKRFDVVPKSPCQPASVVSDASRCRTTDYNSSTWNITQLITPGNVFGNTDYPAVITVENKKLWIYQSDGGDHLTNPILLGDGDWTGQTLITPGTVQGTPVLWTRDNSSGTVYSFPINVDQTTLLPQLLHAPVHTALTSALAPAGGGTLCLDDEYSKTADYNKIQIYTCDNTAAQTWSYLNDGSLRVLGKCLDVSGSDVTNGTLVQLFTCNGTGAQVWTPGPTGSLINPESGKCLDDPGSSTTNGTQLEIYTCNNSSAQNWTSTATANWNTNPPAALAPVLPAALYPAVASPGDVNSAAGPADGNPDLYATDTNGQLAEYTGIAPSGATAQFALTPVSLGSVTDTATHWWNLAEGSGSTAADCATATDTGCTGGLNATLSGAYSRTNDATRGTVLNLTGTTGYAATSGPALDTSSSFSVSLWAKLSSTTANSTFLSQSGGAGYGNGFQLYYSAGLHTWAFGRHASDAAVTTFTAAYGNGAVAGRWTHLVGVYDAAAQQLSLYVDGRLAGTQAYTGTAWNATGPFQIGRRISQNAYGEYANGLISDIRTYPTALPPADASATGDTPAAVQLD</sequence>
<feature type="domain" description="Ricin B lectin" evidence="4">
    <location>
        <begin position="1027"/>
        <end position="1153"/>
    </location>
</feature>
<feature type="region of interest" description="Disordered" evidence="3">
    <location>
        <begin position="783"/>
        <end position="826"/>
    </location>
</feature>
<dbReference type="SUPFAM" id="SSF50370">
    <property type="entry name" value="Ricin B-like lectins"/>
    <property type="match status" value="1"/>
</dbReference>
<accession>A0ABV8HUD5</accession>
<evidence type="ECO:0000259" key="4">
    <source>
        <dbReference type="SMART" id="SM00458"/>
    </source>
</evidence>
<comment type="caution">
    <text evidence="6">The sequence shown here is derived from an EMBL/GenBank/DDBJ whole genome shotgun (WGS) entry which is preliminary data.</text>
</comment>
<keyword evidence="2" id="KW-1015">Disulfide bond</keyword>
<dbReference type="RefSeq" id="WP_386435067.1">
    <property type="nucleotide sequence ID" value="NZ_JBHSBB010000024.1"/>
</dbReference>
<reference evidence="7" key="1">
    <citation type="journal article" date="2019" name="Int. J. Syst. Evol. Microbiol.">
        <title>The Global Catalogue of Microorganisms (GCM) 10K type strain sequencing project: providing services to taxonomists for standard genome sequencing and annotation.</title>
        <authorList>
            <consortium name="The Broad Institute Genomics Platform"/>
            <consortium name="The Broad Institute Genome Sequencing Center for Infectious Disease"/>
            <person name="Wu L."/>
            <person name="Ma J."/>
        </authorList>
    </citation>
    <scope>NUCLEOTIDE SEQUENCE [LARGE SCALE GENOMIC DNA]</scope>
    <source>
        <strain evidence="7">CGMCC 4.7237</strain>
    </source>
</reference>
<proteinExistence type="predicted"/>
<dbReference type="Pfam" id="PF13385">
    <property type="entry name" value="Laminin_G_3"/>
    <property type="match status" value="1"/>
</dbReference>
<evidence type="ECO:0000256" key="2">
    <source>
        <dbReference type="ARBA" id="ARBA00023157"/>
    </source>
</evidence>
<name>A0ABV8HUD5_9ACTN</name>
<organism evidence="6 7">
    <name type="scientific">Streptomyces polygonati</name>
    <dbReference type="NCBI Taxonomy" id="1617087"/>
    <lineage>
        <taxon>Bacteria</taxon>
        <taxon>Bacillati</taxon>
        <taxon>Actinomycetota</taxon>
        <taxon>Actinomycetes</taxon>
        <taxon>Kitasatosporales</taxon>
        <taxon>Streptomycetaceae</taxon>
        <taxon>Streptomyces</taxon>
    </lineage>
</organism>
<feature type="compositionally biased region" description="Low complexity" evidence="3">
    <location>
        <begin position="804"/>
        <end position="822"/>
    </location>
</feature>
<dbReference type="Gene3D" id="2.60.120.200">
    <property type="match status" value="1"/>
</dbReference>
<evidence type="ECO:0000256" key="1">
    <source>
        <dbReference type="ARBA" id="ARBA00022729"/>
    </source>
</evidence>
<dbReference type="InterPro" id="IPR035992">
    <property type="entry name" value="Ricin_B-like_lectins"/>
</dbReference>
<dbReference type="SMART" id="SM00458">
    <property type="entry name" value="RICIN"/>
    <property type="match status" value="1"/>
</dbReference>
<feature type="domain" description="LamG-like jellyroll fold" evidence="5">
    <location>
        <begin position="1304"/>
        <end position="1445"/>
    </location>
</feature>
<dbReference type="PANTHER" id="PTHR46943">
    <property type="entry name" value="PENTRAXIN-RELATED PROTEIN PTX3"/>
    <property type="match status" value="1"/>
</dbReference>
<dbReference type="Gene3D" id="2.80.10.50">
    <property type="match status" value="2"/>
</dbReference>
<dbReference type="InterPro" id="IPR006558">
    <property type="entry name" value="LamG-like"/>
</dbReference>
<protein>
    <submittedName>
        <fullName evidence="6">LamG-like jellyroll fold domain-containing protein</fullName>
    </submittedName>
</protein>
<feature type="region of interest" description="Disordered" evidence="3">
    <location>
        <begin position="1"/>
        <end position="21"/>
    </location>
</feature>
<evidence type="ECO:0000313" key="7">
    <source>
        <dbReference type="Proteomes" id="UP001595765"/>
    </source>
</evidence>
<evidence type="ECO:0000313" key="6">
    <source>
        <dbReference type="EMBL" id="MFC4035316.1"/>
    </source>
</evidence>
<dbReference type="Pfam" id="PF00652">
    <property type="entry name" value="Ricin_B_lectin"/>
    <property type="match status" value="1"/>
</dbReference>
<keyword evidence="7" id="KW-1185">Reference proteome</keyword>
<gene>
    <name evidence="6" type="ORF">ACFO3J_28165</name>
</gene>
<dbReference type="PROSITE" id="PS50231">
    <property type="entry name" value="RICIN_B_LECTIN"/>
    <property type="match status" value="1"/>
</dbReference>
<dbReference type="SMART" id="SM00560">
    <property type="entry name" value="LamGL"/>
    <property type="match status" value="1"/>
</dbReference>
<dbReference type="Proteomes" id="UP001595765">
    <property type="component" value="Unassembled WGS sequence"/>
</dbReference>
<keyword evidence="1" id="KW-0732">Signal</keyword>
<dbReference type="SUPFAM" id="SSF49899">
    <property type="entry name" value="Concanavalin A-like lectins/glucanases"/>
    <property type="match status" value="1"/>
</dbReference>
<dbReference type="PANTHER" id="PTHR46943:SF1">
    <property type="entry name" value="PENTRAXIN-RELATED PROTEIN PTX3"/>
    <property type="match status" value="1"/>
</dbReference>
<dbReference type="CDD" id="cd23451">
    <property type="entry name" value="beta-trefoil_Ricin_laminarinase"/>
    <property type="match status" value="1"/>
</dbReference>
<evidence type="ECO:0000256" key="3">
    <source>
        <dbReference type="SAM" id="MobiDB-lite"/>
    </source>
</evidence>
<dbReference type="EMBL" id="JBHSBB010000024">
    <property type="protein sequence ID" value="MFC4035316.1"/>
    <property type="molecule type" value="Genomic_DNA"/>
</dbReference>
<dbReference type="InterPro" id="IPR000772">
    <property type="entry name" value="Ricin_B_lectin"/>
</dbReference>
<evidence type="ECO:0000259" key="5">
    <source>
        <dbReference type="SMART" id="SM00560"/>
    </source>
</evidence>
<dbReference type="InterPro" id="IPR013320">
    <property type="entry name" value="ConA-like_dom_sf"/>
</dbReference>
<dbReference type="InterPro" id="IPR042837">
    <property type="entry name" value="PTX3"/>
</dbReference>